<keyword evidence="1" id="KW-1133">Transmembrane helix</keyword>
<dbReference type="EMBL" id="PIPN01000001">
    <property type="protein sequence ID" value="RUO31614.1"/>
    <property type="molecule type" value="Genomic_DNA"/>
</dbReference>
<feature type="transmembrane region" description="Helical" evidence="1">
    <location>
        <begin position="155"/>
        <end position="172"/>
    </location>
</feature>
<accession>A0ABY0C1J1</accession>
<feature type="transmembrane region" description="Helical" evidence="1">
    <location>
        <begin position="47"/>
        <end position="69"/>
    </location>
</feature>
<gene>
    <name evidence="2" type="ORF">CWE12_01040</name>
</gene>
<dbReference type="RefSeq" id="WP_126787724.1">
    <property type="nucleotide sequence ID" value="NZ_PIPN01000001.1"/>
</dbReference>
<keyword evidence="1" id="KW-0472">Membrane</keyword>
<organism evidence="2 3">
    <name type="scientific">Aliidiomarina sedimenti</name>
    <dbReference type="NCBI Taxonomy" id="1933879"/>
    <lineage>
        <taxon>Bacteria</taxon>
        <taxon>Pseudomonadati</taxon>
        <taxon>Pseudomonadota</taxon>
        <taxon>Gammaproteobacteria</taxon>
        <taxon>Alteromonadales</taxon>
        <taxon>Idiomarinaceae</taxon>
        <taxon>Aliidiomarina</taxon>
    </lineage>
</organism>
<reference evidence="2 3" key="1">
    <citation type="journal article" date="2018" name="Front. Microbiol.">
        <title>Genome-Based Analysis Reveals the Taxonomy and Diversity of the Family Idiomarinaceae.</title>
        <authorList>
            <person name="Liu Y."/>
            <person name="Lai Q."/>
            <person name="Shao Z."/>
        </authorList>
    </citation>
    <scope>NUCLEOTIDE SEQUENCE [LARGE SCALE GENOMIC DNA]</scope>
    <source>
        <strain evidence="2 3">GBSy1</strain>
    </source>
</reference>
<keyword evidence="1" id="KW-0812">Transmembrane</keyword>
<comment type="caution">
    <text evidence="2">The sequence shown here is derived from an EMBL/GenBank/DDBJ whole genome shotgun (WGS) entry which is preliminary data.</text>
</comment>
<evidence type="ECO:0000313" key="2">
    <source>
        <dbReference type="EMBL" id="RUO31614.1"/>
    </source>
</evidence>
<sequence>MSNREEFLLKMYDQMFNDINRHIMVVWQSIGVLVGAFAIFALVEKNIISLDIATSIILLLSAWLVAHLFDAAYWYNRNLAVIANIERQFLLKSDLKEIHYYFGSHRQKNKMIEHLRIQLSLGGALAGLVLLYHFFDRVVPGFSSPISNFEPARSLPYIVVVAAIIYLWKLKVDAAEKYKEFIANSPGIEVDTTGVNYGKGHGHTPS</sequence>
<proteinExistence type="predicted"/>
<evidence type="ECO:0000256" key="1">
    <source>
        <dbReference type="SAM" id="Phobius"/>
    </source>
</evidence>
<feature type="transmembrane region" description="Helical" evidence="1">
    <location>
        <begin position="21"/>
        <end position="41"/>
    </location>
</feature>
<protein>
    <recommendedName>
        <fullName evidence="4">Permease</fullName>
    </recommendedName>
</protein>
<evidence type="ECO:0008006" key="4">
    <source>
        <dbReference type="Google" id="ProtNLM"/>
    </source>
</evidence>
<name>A0ABY0C1J1_9GAMM</name>
<keyword evidence="3" id="KW-1185">Reference proteome</keyword>
<feature type="transmembrane region" description="Helical" evidence="1">
    <location>
        <begin position="115"/>
        <end position="135"/>
    </location>
</feature>
<evidence type="ECO:0000313" key="3">
    <source>
        <dbReference type="Proteomes" id="UP000287410"/>
    </source>
</evidence>
<dbReference type="Proteomes" id="UP000287410">
    <property type="component" value="Unassembled WGS sequence"/>
</dbReference>